<comment type="caution">
    <text evidence="4">The sequence shown here is derived from an EMBL/GenBank/DDBJ whole genome shotgun (WGS) entry which is preliminary data.</text>
</comment>
<dbReference type="InterPro" id="IPR050695">
    <property type="entry name" value="N-acetylmuramoyl_amidase_3"/>
</dbReference>
<accession>A0ABS4H689</accession>
<protein>
    <submittedName>
        <fullName evidence="4">N-acetylmuramoyl-L-alanine amidase CwlD</fullName>
    </submittedName>
</protein>
<evidence type="ECO:0000313" key="5">
    <source>
        <dbReference type="Proteomes" id="UP001519273"/>
    </source>
</evidence>
<feature type="chain" id="PRO_5046858175" evidence="2">
    <location>
        <begin position="25"/>
        <end position="234"/>
    </location>
</feature>
<dbReference type="EMBL" id="JAGGKP010000010">
    <property type="protein sequence ID" value="MBP1938054.1"/>
    <property type="molecule type" value="Genomic_DNA"/>
</dbReference>
<dbReference type="Proteomes" id="UP001519273">
    <property type="component" value="Unassembled WGS sequence"/>
</dbReference>
<dbReference type="SUPFAM" id="SSF53187">
    <property type="entry name" value="Zn-dependent exopeptidases"/>
    <property type="match status" value="1"/>
</dbReference>
<dbReference type="PANTHER" id="PTHR30404">
    <property type="entry name" value="N-ACETYLMURAMOYL-L-ALANINE AMIDASE"/>
    <property type="match status" value="1"/>
</dbReference>
<feature type="domain" description="MurNAc-LAA" evidence="3">
    <location>
        <begin position="127"/>
        <end position="228"/>
    </location>
</feature>
<reference evidence="4 5" key="1">
    <citation type="submission" date="2021-03" db="EMBL/GenBank/DDBJ databases">
        <title>Genomic Encyclopedia of Type Strains, Phase IV (KMG-IV): sequencing the most valuable type-strain genomes for metagenomic binning, comparative biology and taxonomic classification.</title>
        <authorList>
            <person name="Goeker M."/>
        </authorList>
    </citation>
    <scope>NUCLEOTIDE SEQUENCE [LARGE SCALE GENOMIC DNA]</scope>
    <source>
        <strain evidence="4 5">DSM 23491</strain>
    </source>
</reference>
<dbReference type="Gene3D" id="3.40.630.40">
    <property type="entry name" value="Zn-dependent exopeptidases"/>
    <property type="match status" value="1"/>
</dbReference>
<organism evidence="4 5">
    <name type="scientific">Paenibacillus sediminis</name>
    <dbReference type="NCBI Taxonomy" id="664909"/>
    <lineage>
        <taxon>Bacteria</taxon>
        <taxon>Bacillati</taxon>
        <taxon>Bacillota</taxon>
        <taxon>Bacilli</taxon>
        <taxon>Bacillales</taxon>
        <taxon>Paenibacillaceae</taxon>
        <taxon>Paenibacillus</taxon>
    </lineage>
</organism>
<name>A0ABS4H689_9BACL</name>
<dbReference type="RefSeq" id="WP_209851840.1">
    <property type="nucleotide sequence ID" value="NZ_CBCRVE010000004.1"/>
</dbReference>
<proteinExistence type="predicted"/>
<keyword evidence="1" id="KW-0378">Hydrolase</keyword>
<evidence type="ECO:0000256" key="2">
    <source>
        <dbReference type="SAM" id="SignalP"/>
    </source>
</evidence>
<feature type="signal peptide" evidence="2">
    <location>
        <begin position="1"/>
        <end position="24"/>
    </location>
</feature>
<dbReference type="CDD" id="cd02696">
    <property type="entry name" value="MurNAc-LAA"/>
    <property type="match status" value="1"/>
</dbReference>
<dbReference type="Pfam" id="PF01520">
    <property type="entry name" value="Amidase_3"/>
    <property type="match status" value="1"/>
</dbReference>
<gene>
    <name evidence="4" type="ORF">J2Z20_002972</name>
</gene>
<dbReference type="SMART" id="SM00646">
    <property type="entry name" value="Ami_3"/>
    <property type="match status" value="1"/>
</dbReference>
<keyword evidence="5" id="KW-1185">Reference proteome</keyword>
<sequence length="234" mass="25956">MKRFLLFGLLVLISIMLNEASVSADSGKDRAEVKSPMEYAFPYPIILIDAGHGGIDGGASFQDIVEKNINLMISQKVYMILRSQGYESALNRTGDYALSDENRWLSIRSRHRRDLAQRKGLTEQVPTAVVISIHANWGRNSSRRGSIVLHQEEGRSALLAGCIQNALNPLFHTNNTIRLGKPFYILNHVDTPAVIVETGFLSNSEDRSMLCNPRAQQDIASAIVAGIIQYLMVT</sequence>
<evidence type="ECO:0000259" key="3">
    <source>
        <dbReference type="SMART" id="SM00646"/>
    </source>
</evidence>
<dbReference type="InterPro" id="IPR002508">
    <property type="entry name" value="MurNAc-LAA_cat"/>
</dbReference>
<dbReference type="PANTHER" id="PTHR30404:SF0">
    <property type="entry name" value="N-ACETYLMURAMOYL-L-ALANINE AMIDASE AMIC"/>
    <property type="match status" value="1"/>
</dbReference>
<evidence type="ECO:0000313" key="4">
    <source>
        <dbReference type="EMBL" id="MBP1938054.1"/>
    </source>
</evidence>
<keyword evidence="2" id="KW-0732">Signal</keyword>
<evidence type="ECO:0000256" key="1">
    <source>
        <dbReference type="ARBA" id="ARBA00022801"/>
    </source>
</evidence>